<dbReference type="SMART" id="SM00225">
    <property type="entry name" value="BTB"/>
    <property type="match status" value="1"/>
</dbReference>
<dbReference type="Pfam" id="PF00651">
    <property type="entry name" value="BTB"/>
    <property type="match status" value="1"/>
</dbReference>
<protein>
    <submittedName>
        <fullName evidence="5">Uncharacterized protein</fullName>
    </submittedName>
</protein>
<dbReference type="AlphaFoldDB" id="A0A8T0NHU5"/>
<evidence type="ECO:0000259" key="4">
    <source>
        <dbReference type="PROSITE" id="PS50144"/>
    </source>
</evidence>
<feature type="domain" description="MATH" evidence="4">
    <location>
        <begin position="26"/>
        <end position="157"/>
    </location>
</feature>
<comment type="similarity">
    <text evidence="2">Belongs to the Tdpoz family.</text>
</comment>
<proteinExistence type="inferred from homology"/>
<dbReference type="PROSITE" id="PS50097">
    <property type="entry name" value="BTB"/>
    <property type="match status" value="1"/>
</dbReference>
<dbReference type="PANTHER" id="PTHR26379">
    <property type="entry name" value="BTB/POZ AND MATH DOMAIN-CONTAINING PROTEIN 1"/>
    <property type="match status" value="1"/>
</dbReference>
<comment type="caution">
    <text evidence="5">The sequence shown here is derived from an EMBL/GenBank/DDBJ whole genome shotgun (WGS) entry which is preliminary data.</text>
</comment>
<dbReference type="CDD" id="cd18280">
    <property type="entry name" value="BTB_POZ_BPM_plant"/>
    <property type="match status" value="1"/>
</dbReference>
<comment type="pathway">
    <text evidence="1">Protein modification; protein ubiquitination.</text>
</comment>
<evidence type="ECO:0000256" key="1">
    <source>
        <dbReference type="ARBA" id="ARBA00004906"/>
    </source>
</evidence>
<dbReference type="SUPFAM" id="SSF49599">
    <property type="entry name" value="TRAF domain-like"/>
    <property type="match status" value="1"/>
</dbReference>
<dbReference type="SMART" id="SM00061">
    <property type="entry name" value="MATH"/>
    <property type="match status" value="1"/>
</dbReference>
<dbReference type="InterPro" id="IPR008974">
    <property type="entry name" value="TRAF-like"/>
</dbReference>
<dbReference type="Gene3D" id="2.60.210.10">
    <property type="entry name" value="Apoptosis, Tumor Necrosis Factor Receptor Associated Protein 2, Chain A"/>
    <property type="match status" value="1"/>
</dbReference>
<dbReference type="CDD" id="cd00121">
    <property type="entry name" value="MATH"/>
    <property type="match status" value="1"/>
</dbReference>
<feature type="domain" description="BTB" evidence="3">
    <location>
        <begin position="193"/>
        <end position="262"/>
    </location>
</feature>
<organism evidence="5 6">
    <name type="scientific">Panicum virgatum</name>
    <name type="common">Blackwell switchgrass</name>
    <dbReference type="NCBI Taxonomy" id="38727"/>
    <lineage>
        <taxon>Eukaryota</taxon>
        <taxon>Viridiplantae</taxon>
        <taxon>Streptophyta</taxon>
        <taxon>Embryophyta</taxon>
        <taxon>Tracheophyta</taxon>
        <taxon>Spermatophyta</taxon>
        <taxon>Magnoliopsida</taxon>
        <taxon>Liliopsida</taxon>
        <taxon>Poales</taxon>
        <taxon>Poaceae</taxon>
        <taxon>PACMAD clade</taxon>
        <taxon>Panicoideae</taxon>
        <taxon>Panicodae</taxon>
        <taxon>Paniceae</taxon>
        <taxon>Panicinae</taxon>
        <taxon>Panicum</taxon>
        <taxon>Panicum sect. Hiantes</taxon>
    </lineage>
</organism>
<dbReference type="InterPro" id="IPR056423">
    <property type="entry name" value="BACK_BPM_SPOP"/>
</dbReference>
<accession>A0A8T0NHU5</accession>
<dbReference type="InterPro" id="IPR045005">
    <property type="entry name" value="BPM1-6"/>
</dbReference>
<dbReference type="Pfam" id="PF22486">
    <property type="entry name" value="MATH_2"/>
    <property type="match status" value="1"/>
</dbReference>
<dbReference type="InterPro" id="IPR002083">
    <property type="entry name" value="MATH/TRAF_dom"/>
</dbReference>
<dbReference type="Pfam" id="PF24570">
    <property type="entry name" value="BACK_BPM_SPOP"/>
    <property type="match status" value="1"/>
</dbReference>
<dbReference type="EMBL" id="CM029053">
    <property type="protein sequence ID" value="KAG2548977.1"/>
    <property type="molecule type" value="Genomic_DNA"/>
</dbReference>
<dbReference type="InterPro" id="IPR000210">
    <property type="entry name" value="BTB/POZ_dom"/>
</dbReference>
<dbReference type="Gene3D" id="3.30.710.10">
    <property type="entry name" value="Potassium Channel Kv1.1, Chain A"/>
    <property type="match status" value="1"/>
</dbReference>
<dbReference type="SUPFAM" id="SSF54695">
    <property type="entry name" value="POZ domain"/>
    <property type="match status" value="1"/>
</dbReference>
<dbReference type="PANTHER" id="PTHR26379:SF422">
    <property type="entry name" value="BTB DOMAIN-CONTAINING PROTEIN"/>
    <property type="match status" value="1"/>
</dbReference>
<evidence type="ECO:0000313" key="5">
    <source>
        <dbReference type="EMBL" id="KAG2548977.1"/>
    </source>
</evidence>
<dbReference type="Proteomes" id="UP000823388">
    <property type="component" value="Chromosome 9K"/>
</dbReference>
<evidence type="ECO:0000313" key="6">
    <source>
        <dbReference type="Proteomes" id="UP000823388"/>
    </source>
</evidence>
<dbReference type="GO" id="GO:0016567">
    <property type="term" value="P:protein ubiquitination"/>
    <property type="evidence" value="ECO:0007669"/>
    <property type="project" value="InterPro"/>
</dbReference>
<dbReference type="Gene3D" id="1.25.40.420">
    <property type="match status" value="1"/>
</dbReference>
<evidence type="ECO:0000259" key="3">
    <source>
        <dbReference type="PROSITE" id="PS50097"/>
    </source>
</evidence>
<dbReference type="InterPro" id="IPR011333">
    <property type="entry name" value="SKP1/BTB/POZ_sf"/>
</dbReference>
<reference evidence="5" key="1">
    <citation type="submission" date="2020-05" db="EMBL/GenBank/DDBJ databases">
        <title>WGS assembly of Panicum virgatum.</title>
        <authorList>
            <person name="Lovell J.T."/>
            <person name="Jenkins J."/>
            <person name="Shu S."/>
            <person name="Juenger T.E."/>
            <person name="Schmutz J."/>
        </authorList>
    </citation>
    <scope>NUCLEOTIDE SEQUENCE</scope>
    <source>
        <strain evidence="5">AP13</strain>
    </source>
</reference>
<gene>
    <name evidence="5" type="ORF">PVAP13_9KG197600</name>
</gene>
<evidence type="ECO:0000256" key="2">
    <source>
        <dbReference type="ARBA" id="ARBA00010846"/>
    </source>
</evidence>
<keyword evidence="6" id="KW-1185">Reference proteome</keyword>
<dbReference type="PROSITE" id="PS50144">
    <property type="entry name" value="MATH"/>
    <property type="match status" value="1"/>
</dbReference>
<dbReference type="OrthoDB" id="6359816at2759"/>
<name>A0A8T0NHU5_PANVG</name>
<sequence>MPAPGSAAVGDGEPRSASAIVGEAVTGHHLLHIDGYSRIKDKLPTGESIISRPFDAGGRRWFIDFYPNGRTSKCADFISVYLYLDASAVEAEPVMARGKFDLLDRDGKPVPSHTRTTTLREFYPGDVGYGIAEFVKREFLEKSEHLSNDCFKISCDVIIPHELRTEDRISSLAVPPPDLDRHLGDLLVTKEGADVTFHVAGKEFSAHRFLLAARSRVFRAELWGAMKEGAATGDCVRVDDMLPQVFKALLHFVYTDSLPRMEEQEEAVMAQHLLEAADRYDMQRLRLICEDMLCRHLDVSTAATTLLLAEQHHCRGLKEACIEFLISCHALEEVMETDGFEHLVKTCPALVKEIVSKLGTRLYKRRKFGA</sequence>